<evidence type="ECO:0000256" key="1">
    <source>
        <dbReference type="SAM" id="MobiDB-lite"/>
    </source>
</evidence>
<dbReference type="AlphaFoldDB" id="A0AAW8N9G2"/>
<dbReference type="InterPro" id="IPR006311">
    <property type="entry name" value="TAT_signal"/>
</dbReference>
<protein>
    <submittedName>
        <fullName evidence="2">Uncharacterized protein</fullName>
    </submittedName>
</protein>
<feature type="compositionally biased region" description="Basic and acidic residues" evidence="1">
    <location>
        <begin position="192"/>
        <end position="206"/>
    </location>
</feature>
<comment type="caution">
    <text evidence="2">The sequence shown here is derived from an EMBL/GenBank/DDBJ whole genome shotgun (WGS) entry which is preliminary data.</text>
</comment>
<dbReference type="RefSeq" id="WP_310258138.1">
    <property type="nucleotide sequence ID" value="NZ_JAVDWN010000004.1"/>
</dbReference>
<accession>A0AAW8N9G2</accession>
<dbReference type="PROSITE" id="PS51318">
    <property type="entry name" value="TAT"/>
    <property type="match status" value="1"/>
</dbReference>
<dbReference type="Proteomes" id="UP001262032">
    <property type="component" value="Unassembled WGS sequence"/>
</dbReference>
<gene>
    <name evidence="2" type="ORF">J2X12_001478</name>
</gene>
<evidence type="ECO:0000313" key="2">
    <source>
        <dbReference type="EMBL" id="MDR7163464.1"/>
    </source>
</evidence>
<feature type="region of interest" description="Disordered" evidence="1">
    <location>
        <begin position="1"/>
        <end position="23"/>
    </location>
</feature>
<feature type="compositionally biased region" description="Low complexity" evidence="1">
    <location>
        <begin position="157"/>
        <end position="191"/>
    </location>
</feature>
<name>A0AAW8N9G2_PSEOX</name>
<proteinExistence type="predicted"/>
<dbReference type="EMBL" id="JAVDWN010000004">
    <property type="protein sequence ID" value="MDR7163464.1"/>
    <property type="molecule type" value="Genomic_DNA"/>
</dbReference>
<organism evidence="2 3">
    <name type="scientific">Pseudarthrobacter oxydans</name>
    <name type="common">Arthrobacter oxydans</name>
    <dbReference type="NCBI Taxonomy" id="1671"/>
    <lineage>
        <taxon>Bacteria</taxon>
        <taxon>Bacillati</taxon>
        <taxon>Actinomycetota</taxon>
        <taxon>Actinomycetes</taxon>
        <taxon>Micrococcales</taxon>
        <taxon>Micrococcaceae</taxon>
        <taxon>Pseudarthrobacter</taxon>
    </lineage>
</organism>
<evidence type="ECO:0000313" key="3">
    <source>
        <dbReference type="Proteomes" id="UP001262032"/>
    </source>
</evidence>
<sequence length="206" mass="20478">MPPDHLLPGGAQGSPPRRPHRRSWTGLAAAVAAAALVAGAVSVSPGMAGAGSDGATLRGFQIRVLNVTQAAAENRLDGVLDALEALERDLDLAAGQGSISAARYRGIDAALEAVRADVTRTLTAQSASAADAAAAVAAAETPTVNVAAPEPAPAPETQPVQSRPVPLQPEAPAAAAGPAPEPAPQEQNLPEAAKEAREKGKGAGKP</sequence>
<feature type="region of interest" description="Disordered" evidence="1">
    <location>
        <begin position="147"/>
        <end position="206"/>
    </location>
</feature>
<reference evidence="2" key="1">
    <citation type="submission" date="2023-07" db="EMBL/GenBank/DDBJ databases">
        <title>Sorghum-associated microbial communities from plants grown in Nebraska, USA.</title>
        <authorList>
            <person name="Schachtman D."/>
        </authorList>
    </citation>
    <scope>NUCLEOTIDE SEQUENCE</scope>
    <source>
        <strain evidence="2">BE261</strain>
    </source>
</reference>